<proteinExistence type="predicted"/>
<dbReference type="PANTHER" id="PTHR33870">
    <property type="entry name" value="CARDIOMYOPATHY-ASSOCIATED PROTEIN"/>
    <property type="match status" value="1"/>
</dbReference>
<feature type="compositionally biased region" description="Low complexity" evidence="2">
    <location>
        <begin position="532"/>
        <end position="541"/>
    </location>
</feature>
<feature type="compositionally biased region" description="Acidic residues" evidence="2">
    <location>
        <begin position="247"/>
        <end position="257"/>
    </location>
</feature>
<evidence type="ECO:0000313" key="5">
    <source>
        <dbReference type="Proteomes" id="UP000327013"/>
    </source>
</evidence>
<keyword evidence="3" id="KW-0472">Membrane</keyword>
<evidence type="ECO:0000256" key="2">
    <source>
        <dbReference type="SAM" id="MobiDB-lite"/>
    </source>
</evidence>
<evidence type="ECO:0000256" key="1">
    <source>
        <dbReference type="SAM" id="Coils"/>
    </source>
</evidence>
<feature type="compositionally biased region" description="Basic and acidic residues" evidence="2">
    <location>
        <begin position="752"/>
        <end position="776"/>
    </location>
</feature>
<feature type="region of interest" description="Disordered" evidence="2">
    <location>
        <begin position="242"/>
        <end position="271"/>
    </location>
</feature>
<reference evidence="4 5" key="1">
    <citation type="submission" date="2019-06" db="EMBL/GenBank/DDBJ databases">
        <title>A chromosomal-level reference genome of Carpinus fangiana (Coryloideae, Betulaceae).</title>
        <authorList>
            <person name="Yang X."/>
            <person name="Wang Z."/>
            <person name="Zhang L."/>
            <person name="Hao G."/>
            <person name="Liu J."/>
            <person name="Yang Y."/>
        </authorList>
    </citation>
    <scope>NUCLEOTIDE SEQUENCE [LARGE SCALE GENOMIC DNA]</scope>
    <source>
        <strain evidence="4">Cfa_2016G</strain>
        <tissue evidence="4">Leaf</tissue>
    </source>
</reference>
<dbReference type="EMBL" id="CM017328">
    <property type="protein sequence ID" value="KAE8125049.1"/>
    <property type="molecule type" value="Genomic_DNA"/>
</dbReference>
<feature type="region of interest" description="Disordered" evidence="2">
    <location>
        <begin position="1321"/>
        <end position="1407"/>
    </location>
</feature>
<evidence type="ECO:0000256" key="3">
    <source>
        <dbReference type="SAM" id="Phobius"/>
    </source>
</evidence>
<protein>
    <recommendedName>
        <fullName evidence="6">Far1-related sequence 3</fullName>
    </recommendedName>
</protein>
<feature type="compositionally biased region" description="Polar residues" evidence="2">
    <location>
        <begin position="542"/>
        <end position="552"/>
    </location>
</feature>
<keyword evidence="3" id="KW-0812">Transmembrane</keyword>
<feature type="region of interest" description="Disordered" evidence="2">
    <location>
        <begin position="295"/>
        <end position="366"/>
    </location>
</feature>
<feature type="compositionally biased region" description="Basic and acidic residues" evidence="2">
    <location>
        <begin position="348"/>
        <end position="366"/>
    </location>
</feature>
<accession>A0A5N6RTR5</accession>
<feature type="region of interest" description="Disordered" evidence="2">
    <location>
        <begin position="523"/>
        <end position="557"/>
    </location>
</feature>
<feature type="compositionally biased region" description="Low complexity" evidence="2">
    <location>
        <begin position="1395"/>
        <end position="1407"/>
    </location>
</feature>
<feature type="compositionally biased region" description="Low complexity" evidence="2">
    <location>
        <begin position="258"/>
        <end position="271"/>
    </location>
</feature>
<feature type="compositionally biased region" description="Acidic residues" evidence="2">
    <location>
        <begin position="316"/>
        <end position="347"/>
    </location>
</feature>
<name>A0A5N6RTR5_9ROSI</name>
<organism evidence="4 5">
    <name type="scientific">Carpinus fangiana</name>
    <dbReference type="NCBI Taxonomy" id="176857"/>
    <lineage>
        <taxon>Eukaryota</taxon>
        <taxon>Viridiplantae</taxon>
        <taxon>Streptophyta</taxon>
        <taxon>Embryophyta</taxon>
        <taxon>Tracheophyta</taxon>
        <taxon>Spermatophyta</taxon>
        <taxon>Magnoliopsida</taxon>
        <taxon>eudicotyledons</taxon>
        <taxon>Gunneridae</taxon>
        <taxon>Pentapetalae</taxon>
        <taxon>rosids</taxon>
        <taxon>fabids</taxon>
        <taxon>Fagales</taxon>
        <taxon>Betulaceae</taxon>
        <taxon>Carpinus</taxon>
    </lineage>
</organism>
<gene>
    <name evidence="4" type="ORF">FH972_019886</name>
</gene>
<keyword evidence="5" id="KW-1185">Reference proteome</keyword>
<dbReference type="PANTHER" id="PTHR33870:SF4">
    <property type="entry name" value="CARDIOMYOPATHY-ASSOCIATED PROTEIN"/>
    <property type="match status" value="1"/>
</dbReference>
<feature type="region of interest" description="Disordered" evidence="2">
    <location>
        <begin position="674"/>
        <end position="720"/>
    </location>
</feature>
<feature type="coiled-coil region" evidence="1">
    <location>
        <begin position="155"/>
        <end position="182"/>
    </location>
</feature>
<keyword evidence="1" id="KW-0175">Coiled coil</keyword>
<keyword evidence="3" id="KW-1133">Transmembrane helix</keyword>
<feature type="transmembrane region" description="Helical" evidence="3">
    <location>
        <begin position="21"/>
        <end position="43"/>
    </location>
</feature>
<feature type="compositionally biased region" description="Basic and acidic residues" evidence="2">
    <location>
        <begin position="783"/>
        <end position="796"/>
    </location>
</feature>
<feature type="region of interest" description="Disordered" evidence="2">
    <location>
        <begin position="736"/>
        <end position="821"/>
    </location>
</feature>
<dbReference type="Proteomes" id="UP000327013">
    <property type="component" value="Chromosome 8"/>
</dbReference>
<evidence type="ECO:0008006" key="6">
    <source>
        <dbReference type="Google" id="ProtNLM"/>
    </source>
</evidence>
<dbReference type="OrthoDB" id="1908091at2759"/>
<sequence length="1407" mass="155346">MGSKLEIAVQMRKILIISVRTCYRSVSGHPLLVGMLCFLLFLYKSFPFAFSLLVSASPVLFCTALLLGTLLSYGQPIMIPEIEKDDQFGHALKAGVSGDATVIVDERDESFVVERHAGKGRDIVEEEAVEGSTSAEDKVGKVEVDDGLADYAPPIDHGSREIQLEKRAIEESEEEFHGLELEKKKEIYQENLGIEGVSDDGEHLENQYGVLHKVGDESLEVEGIVKPLGELVDADKGDHLDLSTYADNDDDGGDDGSLDSGSDLAESSSPDASMADIIPLLDELHPLLDLEAPQPAHMSHDESDVASAESSKSDDGSVDSDEESEIQGEEVEDGIDENEDDEEEEEAQGGKEDDSKSAIKWTEDDQKNLMDLGTSELERNQRLENLIARRRARKNMRLMTEKNLIDLDGADLTFNVPPISTARHNPFDLPCDSYEPPGSAPSILLPRRNPFDIPYDPNEEKPDLKGDSFQQEYMTFHQKDTFFRRHESFSLGPTGLGGHRKEMHDIKFRPFFVPERFASEGTSYSSFERQSSEVSESKLSSIPDTESVSSAADQDDKKLNEQDFCQETGFISGIDHASDHVQHGSRFSEDINSLQMEPVERRDVRHDEFEITLGQVGIHSGMDSNLSETGGADTPLEINTSEIHIETQPVEEYSSRSSLSSLSEIDEKISCAKKEESMSLDIEESGSSMQRSLEEPEFQFPSGEVDELPHEPVYDSSPSASEKILRFSSISSDLQAEISEMGSPPVSIETVHIADKESELHSESIAKDSSNDEEMHAASSQAHPEDEMEPRSREAQESGEDEVTQVESSGVNHGDQNECVMPESLVEHISVDSRSSSPDIGSVEEKGMAYKKESLSHEHDQVSSSSIDPGILFDTDVHEKLDSIASSYQMAYENLNLSRKEEEHPQPSMVVEHASVIPSETEPVELHAIVREENFQLEQDRVYSSSSSDSGPVGEGLMHKHVIQPEQDQVQSSSSYNAEIHVEGHQDADEKLDLVASSPQHIPSIDLSVSASEEQQPPLVTEQVIWVLPSQSTSATEHVEVHLLNKEEIVQFKQDESSDAKINSGLHQDLDVKVVSFNDHDECRESCSNLAEPSEAVRITKHGDVPEVFDPKRKILPNPPSLVSDSTQIDIPAEIPECNSPTGGVDLQADVPREIVNEDYVKVLEYVSYSAEAYGSLDAKQNINEEAEEIKEIDEGLLSELDAVGDFSVKEVVGEPEEINVRSTEFDLLHKDSEPTKNEPDLPVLEARSLEDIDLAFKQLHEGVDVEEVILPSMVDDWLVVGESDEHVESNSNMKTVDAKSLEDIDIALKQVSEVNLHELPEPLYSKDQPSSVEPCEVGSAKKIEPSDAGSVVQETSTVFVDKPERGSDETSESMSLSISNSLNIKSKEEKSHSTRSATSSSSRDFD</sequence>
<feature type="compositionally biased region" description="Low complexity" evidence="2">
    <location>
        <begin position="1373"/>
        <end position="1385"/>
    </location>
</feature>
<evidence type="ECO:0000313" key="4">
    <source>
        <dbReference type="EMBL" id="KAE8125049.1"/>
    </source>
</evidence>